<dbReference type="EMBL" id="HBGY01000861">
    <property type="protein sequence ID" value="CAD9555589.1"/>
    <property type="molecule type" value="Transcribed_RNA"/>
</dbReference>
<reference evidence="2" key="1">
    <citation type="submission" date="2021-01" db="EMBL/GenBank/DDBJ databases">
        <authorList>
            <person name="Corre E."/>
            <person name="Pelletier E."/>
            <person name="Niang G."/>
            <person name="Scheremetjew M."/>
            <person name="Finn R."/>
            <person name="Kale V."/>
            <person name="Holt S."/>
            <person name="Cochrane G."/>
            <person name="Meng A."/>
            <person name="Brown T."/>
            <person name="Cohen L."/>
        </authorList>
    </citation>
    <scope>NUCLEOTIDE SEQUENCE</scope>
    <source>
        <strain evidence="2">B650</strain>
    </source>
</reference>
<keyword evidence="1" id="KW-1133">Transmembrane helix</keyword>
<keyword evidence="1" id="KW-0812">Transmembrane</keyword>
<proteinExistence type="predicted"/>
<keyword evidence="1" id="KW-0472">Membrane</keyword>
<dbReference type="AlphaFoldDB" id="A0A7S2NRU6"/>
<sequence>MEEDDIRVIKQLVVEFPAGVAHRDKKGNLPARKIFENADDAATFFNYIDKEMREKRYKAEELVSSFIVEFVQRNDEVDWNFIVTMPTWFQREAVTQKVLQEQLNKNISTRPGTFIVLLDSFLAIAVVFVFRQLSIEVLSGEKQDHTSSNQAKTVFLYLTWFYLFFREAMQIKLLREKDRVIQYFDFSNS</sequence>
<feature type="transmembrane region" description="Helical" evidence="1">
    <location>
        <begin position="112"/>
        <end position="130"/>
    </location>
</feature>
<evidence type="ECO:0000256" key="1">
    <source>
        <dbReference type="SAM" id="Phobius"/>
    </source>
</evidence>
<evidence type="ECO:0000313" key="2">
    <source>
        <dbReference type="EMBL" id="CAD9555589.1"/>
    </source>
</evidence>
<protein>
    <submittedName>
        <fullName evidence="2">Uncharacterized protein</fullName>
    </submittedName>
</protein>
<organism evidence="2">
    <name type="scientific">Leptocylindrus danicus</name>
    <dbReference type="NCBI Taxonomy" id="163516"/>
    <lineage>
        <taxon>Eukaryota</taxon>
        <taxon>Sar</taxon>
        <taxon>Stramenopiles</taxon>
        <taxon>Ochrophyta</taxon>
        <taxon>Bacillariophyta</taxon>
        <taxon>Coscinodiscophyceae</taxon>
        <taxon>Chaetocerotophycidae</taxon>
        <taxon>Leptocylindrales</taxon>
        <taxon>Leptocylindraceae</taxon>
        <taxon>Leptocylindrus</taxon>
    </lineage>
</organism>
<feature type="transmembrane region" description="Helical" evidence="1">
    <location>
        <begin position="150"/>
        <end position="169"/>
    </location>
</feature>
<name>A0A7S2NRU6_9STRA</name>
<gene>
    <name evidence="2" type="ORF">LDAN0321_LOCUS561</name>
</gene>
<accession>A0A7S2NRU6</accession>